<gene>
    <name evidence="3" type="ORF">L0U88_04775</name>
</gene>
<dbReference type="PROSITE" id="PS50983">
    <property type="entry name" value="FE_B12_PBP"/>
    <property type="match status" value="1"/>
</dbReference>
<accession>A0ABS9BFL4</accession>
<dbReference type="Proteomes" id="UP001200145">
    <property type="component" value="Unassembled WGS sequence"/>
</dbReference>
<dbReference type="EMBL" id="JAKEVY010000001">
    <property type="protein sequence ID" value="MCF1713944.1"/>
    <property type="molecule type" value="Genomic_DNA"/>
</dbReference>
<dbReference type="InterPro" id="IPR050902">
    <property type="entry name" value="ABC_Transporter_SBP"/>
</dbReference>
<dbReference type="InterPro" id="IPR054828">
    <property type="entry name" value="Vit_B12_bind_prot"/>
</dbReference>
<name>A0ABS9BFL4_9BACT</name>
<dbReference type="NCBIfam" id="NF038402">
    <property type="entry name" value="TroA_like"/>
    <property type="match status" value="1"/>
</dbReference>
<dbReference type="RefSeq" id="WP_234864471.1">
    <property type="nucleotide sequence ID" value="NZ_JAKEVY010000001.1"/>
</dbReference>
<sequence>MQQFTDQTGFTIQLDSQPKRIVSLVPSQTELLYTLGLEEKVVGITKFCIHPEHWFRNKTRIGGTKGIHAEKIFSLQPDLVIANKEENLQAEVELLRSWVPVWTSDIDTLDAALEMIQQVGALTGEIEKAATLIQQISTAFAQLKPASYSATVAYLIWKKPYMTVGSDCFISDMLKKCGFTPAFDHLQRYPEISAADLQAAAPEFVFLSSEPYPFKEKDIEELKLLLPASRILLVDGEMFSWYGSRLQYAPEYFQDLIDQLGANP</sequence>
<evidence type="ECO:0000256" key="1">
    <source>
        <dbReference type="ARBA" id="ARBA00022729"/>
    </source>
</evidence>
<dbReference type="Pfam" id="PF01497">
    <property type="entry name" value="Peripla_BP_2"/>
    <property type="match status" value="1"/>
</dbReference>
<evidence type="ECO:0000313" key="4">
    <source>
        <dbReference type="Proteomes" id="UP001200145"/>
    </source>
</evidence>
<keyword evidence="4" id="KW-1185">Reference proteome</keyword>
<evidence type="ECO:0000313" key="3">
    <source>
        <dbReference type="EMBL" id="MCF1713944.1"/>
    </source>
</evidence>
<feature type="domain" description="Fe/B12 periplasmic-binding" evidence="2">
    <location>
        <begin position="20"/>
        <end position="264"/>
    </location>
</feature>
<proteinExistence type="predicted"/>
<dbReference type="SUPFAM" id="SSF53807">
    <property type="entry name" value="Helical backbone' metal receptor"/>
    <property type="match status" value="1"/>
</dbReference>
<organism evidence="3 4">
    <name type="scientific">Flavihumibacter fluminis</name>
    <dbReference type="NCBI Taxonomy" id="2909236"/>
    <lineage>
        <taxon>Bacteria</taxon>
        <taxon>Pseudomonadati</taxon>
        <taxon>Bacteroidota</taxon>
        <taxon>Chitinophagia</taxon>
        <taxon>Chitinophagales</taxon>
        <taxon>Chitinophagaceae</taxon>
        <taxon>Flavihumibacter</taxon>
    </lineage>
</organism>
<dbReference type="Gene3D" id="3.40.50.1980">
    <property type="entry name" value="Nitrogenase molybdenum iron protein domain"/>
    <property type="match status" value="2"/>
</dbReference>
<dbReference type="PANTHER" id="PTHR30535:SF35">
    <property type="entry name" value="PERIPLASMIC BINDING PROTEIN"/>
    <property type="match status" value="1"/>
</dbReference>
<dbReference type="PANTHER" id="PTHR30535">
    <property type="entry name" value="VITAMIN B12-BINDING PROTEIN"/>
    <property type="match status" value="1"/>
</dbReference>
<keyword evidence="1" id="KW-0732">Signal</keyword>
<protein>
    <submittedName>
        <fullName evidence="3">Helical backbone metal receptor</fullName>
    </submittedName>
</protein>
<comment type="caution">
    <text evidence="3">The sequence shown here is derived from an EMBL/GenBank/DDBJ whole genome shotgun (WGS) entry which is preliminary data.</text>
</comment>
<reference evidence="3 4" key="1">
    <citation type="submission" date="2022-01" db="EMBL/GenBank/DDBJ databases">
        <title>Flavihumibacter sp. nov., isolated from sediment of a river.</title>
        <authorList>
            <person name="Liu H."/>
        </authorList>
    </citation>
    <scope>NUCLEOTIDE SEQUENCE [LARGE SCALE GENOMIC DNA]</scope>
    <source>
        <strain evidence="3 4">RY-1</strain>
    </source>
</reference>
<evidence type="ECO:0000259" key="2">
    <source>
        <dbReference type="PROSITE" id="PS50983"/>
    </source>
</evidence>
<keyword evidence="3" id="KW-0675">Receptor</keyword>
<dbReference type="InterPro" id="IPR002491">
    <property type="entry name" value="ABC_transptr_periplasmic_BD"/>
</dbReference>